<dbReference type="PANTHER" id="PTHR43163:SF6">
    <property type="entry name" value="DIPEPTIDE TRANSPORT SYSTEM PERMEASE PROTEIN DPPB-RELATED"/>
    <property type="match status" value="1"/>
</dbReference>
<dbReference type="CDD" id="cd06261">
    <property type="entry name" value="TM_PBP2"/>
    <property type="match status" value="1"/>
</dbReference>
<dbReference type="InterPro" id="IPR035906">
    <property type="entry name" value="MetI-like_sf"/>
</dbReference>
<dbReference type="PROSITE" id="PS50928">
    <property type="entry name" value="ABC_TM1"/>
    <property type="match status" value="1"/>
</dbReference>
<comment type="similarity">
    <text evidence="7">Belongs to the binding-protein-dependent transport system permease family.</text>
</comment>
<gene>
    <name evidence="9" type="ORF">DFR67_108144</name>
</gene>
<evidence type="ECO:0000256" key="3">
    <source>
        <dbReference type="ARBA" id="ARBA00022475"/>
    </source>
</evidence>
<dbReference type="EMBL" id="QJSP01000008">
    <property type="protein sequence ID" value="PYE16393.1"/>
    <property type="molecule type" value="Genomic_DNA"/>
</dbReference>
<dbReference type="Proteomes" id="UP000247591">
    <property type="component" value="Unassembled WGS sequence"/>
</dbReference>
<protein>
    <submittedName>
        <fullName evidence="9">Peptide/nickel transport system permease protein</fullName>
    </submittedName>
</protein>
<evidence type="ECO:0000256" key="7">
    <source>
        <dbReference type="RuleBase" id="RU363032"/>
    </source>
</evidence>
<dbReference type="SUPFAM" id="SSF161098">
    <property type="entry name" value="MetI-like"/>
    <property type="match status" value="1"/>
</dbReference>
<evidence type="ECO:0000256" key="4">
    <source>
        <dbReference type="ARBA" id="ARBA00022692"/>
    </source>
</evidence>
<feature type="transmembrane region" description="Helical" evidence="7">
    <location>
        <begin position="237"/>
        <end position="261"/>
    </location>
</feature>
<feature type="transmembrane region" description="Helical" evidence="7">
    <location>
        <begin position="101"/>
        <end position="122"/>
    </location>
</feature>
<comment type="caution">
    <text evidence="9">The sequence shown here is derived from an EMBL/GenBank/DDBJ whole genome shotgun (WGS) entry which is preliminary data.</text>
</comment>
<evidence type="ECO:0000313" key="10">
    <source>
        <dbReference type="Proteomes" id="UP000247591"/>
    </source>
</evidence>
<name>A0A318RNS5_WILLI</name>
<evidence type="ECO:0000313" key="9">
    <source>
        <dbReference type="EMBL" id="PYE16393.1"/>
    </source>
</evidence>
<accession>A0A318RNS5</accession>
<evidence type="ECO:0000256" key="6">
    <source>
        <dbReference type="ARBA" id="ARBA00023136"/>
    </source>
</evidence>
<sequence length="318" mass="33540">MLLTVATRLGRSIAVVLLVTIAVVALLSLAPGSASEVILGENATPEAVAEMDAQLGLDQSIWMQYFDWLKNAVQGDLGSSPLTNQSVTDAIMERLPVTLELAALGLLIALAVAVLMGVISASRPGSMLDRGTNALSAVFLSVPAFIAGPILIYFFAIQLQIFPVIGWSDISEGLGPNLQSAFLPAIAIALTEIASFHRLLRTDLISTLGEDYIAAARAKGMSGTYVMFRHAFRPSSFSLITLAGMNLGRLIGGTVIVETLFGLPGLGQLIASSITNRDLIMVQGIVVFIAVVYVGINTIVDLSYGLIDPRVRKVAATA</sequence>
<reference evidence="9 10" key="1">
    <citation type="submission" date="2018-06" db="EMBL/GenBank/DDBJ databases">
        <title>Genomic Encyclopedia of Type Strains, Phase IV (KMG-IV): sequencing the most valuable type-strain genomes for metagenomic binning, comparative biology and taxonomic classification.</title>
        <authorList>
            <person name="Goeker M."/>
        </authorList>
    </citation>
    <scope>NUCLEOTIDE SEQUENCE [LARGE SCALE GENOMIC DNA]</scope>
    <source>
        <strain evidence="9 10">DSM 45521</strain>
    </source>
</reference>
<keyword evidence="2 7" id="KW-0813">Transport</keyword>
<dbReference type="OrthoDB" id="9778910at2"/>
<proteinExistence type="inferred from homology"/>
<evidence type="ECO:0000256" key="5">
    <source>
        <dbReference type="ARBA" id="ARBA00022989"/>
    </source>
</evidence>
<dbReference type="AlphaFoldDB" id="A0A318RNS5"/>
<dbReference type="InterPro" id="IPR000515">
    <property type="entry name" value="MetI-like"/>
</dbReference>
<keyword evidence="10" id="KW-1185">Reference proteome</keyword>
<feature type="transmembrane region" description="Helical" evidence="7">
    <location>
        <begin position="134"/>
        <end position="161"/>
    </location>
</feature>
<comment type="subcellular location">
    <subcellularLocation>
        <location evidence="1 7">Cell membrane</location>
        <topology evidence="1 7">Multi-pass membrane protein</topology>
    </subcellularLocation>
</comment>
<evidence type="ECO:0000256" key="1">
    <source>
        <dbReference type="ARBA" id="ARBA00004651"/>
    </source>
</evidence>
<evidence type="ECO:0000256" key="2">
    <source>
        <dbReference type="ARBA" id="ARBA00022448"/>
    </source>
</evidence>
<dbReference type="RefSeq" id="WP_110470263.1">
    <property type="nucleotide sequence ID" value="NZ_QJSP01000008.1"/>
</dbReference>
<dbReference type="Pfam" id="PF00528">
    <property type="entry name" value="BPD_transp_1"/>
    <property type="match status" value="1"/>
</dbReference>
<dbReference type="PANTHER" id="PTHR43163">
    <property type="entry name" value="DIPEPTIDE TRANSPORT SYSTEM PERMEASE PROTEIN DPPB-RELATED"/>
    <property type="match status" value="1"/>
</dbReference>
<feature type="transmembrane region" description="Helical" evidence="7">
    <location>
        <begin position="281"/>
        <end position="304"/>
    </location>
</feature>
<organism evidence="9 10">
    <name type="scientific">Williamsia limnetica</name>
    <dbReference type="NCBI Taxonomy" id="882452"/>
    <lineage>
        <taxon>Bacteria</taxon>
        <taxon>Bacillati</taxon>
        <taxon>Actinomycetota</taxon>
        <taxon>Actinomycetes</taxon>
        <taxon>Mycobacteriales</taxon>
        <taxon>Nocardiaceae</taxon>
        <taxon>Williamsia</taxon>
    </lineage>
</organism>
<dbReference type="GO" id="GO:0005886">
    <property type="term" value="C:plasma membrane"/>
    <property type="evidence" value="ECO:0007669"/>
    <property type="project" value="UniProtKB-SubCell"/>
</dbReference>
<dbReference type="Pfam" id="PF19300">
    <property type="entry name" value="BPD_transp_1_N"/>
    <property type="match status" value="1"/>
</dbReference>
<keyword evidence="6 7" id="KW-0472">Membrane</keyword>
<dbReference type="Gene3D" id="1.10.3720.10">
    <property type="entry name" value="MetI-like"/>
    <property type="match status" value="1"/>
</dbReference>
<keyword evidence="4 7" id="KW-0812">Transmembrane</keyword>
<keyword evidence="3" id="KW-1003">Cell membrane</keyword>
<feature type="domain" description="ABC transmembrane type-1" evidence="8">
    <location>
        <begin position="95"/>
        <end position="304"/>
    </location>
</feature>
<dbReference type="GO" id="GO:0071916">
    <property type="term" value="F:dipeptide transmembrane transporter activity"/>
    <property type="evidence" value="ECO:0007669"/>
    <property type="project" value="TreeGrafter"/>
</dbReference>
<evidence type="ECO:0000259" key="8">
    <source>
        <dbReference type="PROSITE" id="PS50928"/>
    </source>
</evidence>
<keyword evidence="5 7" id="KW-1133">Transmembrane helix</keyword>
<dbReference type="InterPro" id="IPR045621">
    <property type="entry name" value="BPD_transp_1_N"/>
</dbReference>
<feature type="transmembrane region" description="Helical" evidence="7">
    <location>
        <begin position="181"/>
        <end position="200"/>
    </location>
</feature>